<dbReference type="AlphaFoldDB" id="A0A844XW55"/>
<feature type="transmembrane region" description="Helical" evidence="1">
    <location>
        <begin position="66"/>
        <end position="88"/>
    </location>
</feature>
<name>A0A844XW55_9SPHN</name>
<dbReference type="OrthoDB" id="7949130at2"/>
<accession>A0A844XW55</accession>
<evidence type="ECO:0000256" key="1">
    <source>
        <dbReference type="SAM" id="Phobius"/>
    </source>
</evidence>
<dbReference type="PANTHER" id="PTHR41795">
    <property type="entry name" value="EXOPOLYSACCHARIDE SYNTHESIS PROTEIN"/>
    <property type="match status" value="1"/>
</dbReference>
<protein>
    <submittedName>
        <fullName evidence="2">Exopolysaccharide biosynthesis protein</fullName>
    </submittedName>
</protein>
<keyword evidence="1" id="KW-0472">Membrane</keyword>
<proteinExistence type="predicted"/>
<organism evidence="2 3">
    <name type="scientific">Qipengyuania vulgaris</name>
    <dbReference type="NCBI Taxonomy" id="291985"/>
    <lineage>
        <taxon>Bacteria</taxon>
        <taxon>Pseudomonadati</taxon>
        <taxon>Pseudomonadota</taxon>
        <taxon>Alphaproteobacteria</taxon>
        <taxon>Sphingomonadales</taxon>
        <taxon>Erythrobacteraceae</taxon>
        <taxon>Qipengyuania</taxon>
    </lineage>
</organism>
<dbReference type="InterPro" id="IPR010331">
    <property type="entry name" value="ExoD"/>
</dbReference>
<dbReference type="EMBL" id="WTYC01000011">
    <property type="protein sequence ID" value="MXO49427.1"/>
    <property type="molecule type" value="Genomic_DNA"/>
</dbReference>
<reference evidence="2 3" key="1">
    <citation type="submission" date="2019-12" db="EMBL/GenBank/DDBJ databases">
        <title>Genomic-based taxomic classification of the family Erythrobacteraceae.</title>
        <authorList>
            <person name="Xu L."/>
        </authorList>
    </citation>
    <scope>NUCLEOTIDE SEQUENCE [LARGE SCALE GENOMIC DNA]</scope>
    <source>
        <strain evidence="2 3">DSM 17792</strain>
    </source>
</reference>
<dbReference type="Proteomes" id="UP000448199">
    <property type="component" value="Unassembled WGS sequence"/>
</dbReference>
<feature type="transmembrane region" description="Helical" evidence="1">
    <location>
        <begin position="148"/>
        <end position="167"/>
    </location>
</feature>
<feature type="transmembrane region" description="Helical" evidence="1">
    <location>
        <begin position="123"/>
        <end position="142"/>
    </location>
</feature>
<sequence>MTHERTRALSGVLNQLESAANGDSIQVGEVVEHLGRKSFASLMLIFALISTSPASAIPGITATVAFLVFILTIQMILGRDCVWLPGFIAKRRMATDKVCKGIGWLRKPVEFIERFLRPRFTHLLHRPWILLPLILILALTLAMPLLEAIPTSGSIASAVIALFAAGLLTRDGGLVLVSFGLLLILPLTIWQFGFAA</sequence>
<keyword evidence="1" id="KW-0812">Transmembrane</keyword>
<keyword evidence="3" id="KW-1185">Reference proteome</keyword>
<gene>
    <name evidence="2" type="ORF">GRI69_14320</name>
</gene>
<dbReference type="RefSeq" id="WP_160728953.1">
    <property type="nucleotide sequence ID" value="NZ_WTYC01000011.1"/>
</dbReference>
<evidence type="ECO:0000313" key="3">
    <source>
        <dbReference type="Proteomes" id="UP000448199"/>
    </source>
</evidence>
<feature type="transmembrane region" description="Helical" evidence="1">
    <location>
        <begin position="39"/>
        <end position="60"/>
    </location>
</feature>
<dbReference type="PIRSF" id="PIRSF033239">
    <property type="entry name" value="ExoD"/>
    <property type="match status" value="1"/>
</dbReference>
<evidence type="ECO:0000313" key="2">
    <source>
        <dbReference type="EMBL" id="MXO49427.1"/>
    </source>
</evidence>
<keyword evidence="1" id="KW-1133">Transmembrane helix</keyword>
<dbReference type="Pfam" id="PF06055">
    <property type="entry name" value="ExoD"/>
    <property type="match status" value="1"/>
</dbReference>
<dbReference type="PANTHER" id="PTHR41795:SF1">
    <property type="entry name" value="EXOPOLYSACCHARIDE SYNTHESIS PROTEIN"/>
    <property type="match status" value="1"/>
</dbReference>
<feature type="transmembrane region" description="Helical" evidence="1">
    <location>
        <begin position="174"/>
        <end position="193"/>
    </location>
</feature>
<comment type="caution">
    <text evidence="2">The sequence shown here is derived from an EMBL/GenBank/DDBJ whole genome shotgun (WGS) entry which is preliminary data.</text>
</comment>